<dbReference type="EMBL" id="JMIR01000029">
    <property type="protein sequence ID" value="KEO81975.1"/>
    <property type="molecule type" value="Genomic_DNA"/>
</dbReference>
<keyword evidence="3" id="KW-1185">Reference proteome</keyword>
<feature type="transmembrane region" description="Helical" evidence="1">
    <location>
        <begin position="7"/>
        <end position="24"/>
    </location>
</feature>
<organism evidence="2 3">
    <name type="scientific">Tumebacillus flagellatus</name>
    <dbReference type="NCBI Taxonomy" id="1157490"/>
    <lineage>
        <taxon>Bacteria</taxon>
        <taxon>Bacillati</taxon>
        <taxon>Bacillota</taxon>
        <taxon>Bacilli</taxon>
        <taxon>Bacillales</taxon>
        <taxon>Alicyclobacillaceae</taxon>
        <taxon>Tumebacillus</taxon>
    </lineage>
</organism>
<keyword evidence="1" id="KW-0472">Membrane</keyword>
<name>A0A074LN84_9BACL</name>
<reference evidence="2 3" key="1">
    <citation type="journal article" date="2013" name="Int. J. Syst. Evol. Microbiol.">
        <title>Tumebacillus flagellatus sp. nov., an alpha-amylase/pullulanase-producing bacterium isolated from cassava wastewater.</title>
        <authorList>
            <person name="Wang Q."/>
            <person name="Xie N."/>
            <person name="Qin Y."/>
            <person name="Shen N."/>
            <person name="Zhu J."/>
            <person name="Mi H."/>
            <person name="Huang R."/>
        </authorList>
    </citation>
    <scope>NUCLEOTIDE SEQUENCE [LARGE SCALE GENOMIC DNA]</scope>
    <source>
        <strain evidence="2 3">GST4</strain>
    </source>
</reference>
<feature type="transmembrane region" description="Helical" evidence="1">
    <location>
        <begin position="407"/>
        <end position="435"/>
    </location>
</feature>
<proteinExistence type="predicted"/>
<evidence type="ECO:0000313" key="3">
    <source>
        <dbReference type="Proteomes" id="UP000027931"/>
    </source>
</evidence>
<evidence type="ECO:0000313" key="2">
    <source>
        <dbReference type="EMBL" id="KEO81975.1"/>
    </source>
</evidence>
<comment type="caution">
    <text evidence="2">The sequence shown here is derived from an EMBL/GenBank/DDBJ whole genome shotgun (WGS) entry which is preliminary data.</text>
</comment>
<dbReference type="eggNOG" id="ENOG502ZJ33">
    <property type="taxonomic scope" value="Bacteria"/>
</dbReference>
<keyword evidence="1" id="KW-0812">Transmembrane</keyword>
<gene>
    <name evidence="2" type="ORF">EL26_17535</name>
</gene>
<dbReference type="STRING" id="1157490.EL26_17535"/>
<dbReference type="Proteomes" id="UP000027931">
    <property type="component" value="Unassembled WGS sequence"/>
</dbReference>
<feature type="transmembrane region" description="Helical" evidence="1">
    <location>
        <begin position="518"/>
        <end position="537"/>
    </location>
</feature>
<feature type="transmembrane region" description="Helical" evidence="1">
    <location>
        <begin position="447"/>
        <end position="467"/>
    </location>
</feature>
<evidence type="ECO:0000256" key="1">
    <source>
        <dbReference type="SAM" id="Phobius"/>
    </source>
</evidence>
<feature type="transmembrane region" description="Helical" evidence="1">
    <location>
        <begin position="487"/>
        <end position="506"/>
    </location>
</feature>
<dbReference type="AlphaFoldDB" id="A0A074LN84"/>
<keyword evidence="1" id="KW-1133">Transmembrane helix</keyword>
<accession>A0A074LN84</accession>
<protein>
    <submittedName>
        <fullName evidence="2">Uncharacterized protein</fullName>
    </submittedName>
</protein>
<sequence length="539" mass="60680">MKKFLRILPFFLVFVVVYALMTYWQTTAQVKPFLDPFGRSAKVGTMTPNRPVELIGENKYAYLKDQNLVLATLDPATETVKEEQRPIPNQDMFAYTNYKLLGDDLFWVGKGQTLKWAKWQGSAWSQPQEVAQKVTALQLQEAGGKKLLWVGVAGNLNAYEIGSDQLTLIKNFPHTNVETLTAALDDQGVDHIGVVDNINGGLYKLTYSTLDTKTWQGSAPVPVSELSLNTDSSVDAGSFGVDGQNGYFLVTYKIGKLGIKTLNLYSFPLGSPENVQHTTIVPHTFMGDEAKFVYDGVIMPGREQDGLKFGFVASTADSPRFEGNELYIGTLQNGQWKGDAARLTNIHKIALNPVLQKKGSAISVFFTEETTFSTFDIYSTTNNPTYAEASNKLTADDFKMSAMQVPVYLGSAIIQFFIALAWPCASYIYLMYFVLRREDALYDSASRHFWVAVVLYLISQISLFLAYGNLNNWRIYAPEWLHTNFAIALLFIAFALLCSLITWIIRKTFYERNAIVEFSYFTMLNLWLTLLGVAYWMTY</sequence>